<gene>
    <name evidence="2" type="ORF">NCTC13294_02475</name>
</gene>
<dbReference type="RefSeq" id="WP_115612553.1">
    <property type="nucleotide sequence ID" value="NZ_JBHLZC010000001.1"/>
</dbReference>
<evidence type="ECO:0000313" key="2">
    <source>
        <dbReference type="EMBL" id="SUX25525.1"/>
    </source>
</evidence>
<reference evidence="2 3" key="1">
    <citation type="submission" date="2018-06" db="EMBL/GenBank/DDBJ databases">
        <authorList>
            <consortium name="Pathogen Informatics"/>
            <person name="Doyle S."/>
        </authorList>
    </citation>
    <scope>NUCLEOTIDE SEQUENCE [LARGE SCALE GENOMIC DNA]</scope>
    <source>
        <strain evidence="2 3">NCTC13294</strain>
    </source>
</reference>
<feature type="domain" description="ATPase" evidence="1">
    <location>
        <begin position="16"/>
        <end position="188"/>
    </location>
</feature>
<sequence length="356" mass="40199">MHDPLYYSRRPYADALLTMLAEGVVSAFTLFAPRRMGKTQFLLNDIQPAAEARDFAAFYFSFMDSDAQTENRFRLALLDFASQLGISGKLKAWLAGIEQVSAFGASLSREKAPAPASISEVIEALAQGGRRILLLLDEVQELARLSDTGGLIRSLRTGLDVHRAQVKVIFTGSSMNGLRQMFSDYKAPFFQFAHAMAFPRLEQEFTDFLADIYQARTANTLDKQALYQWLVRFEHIPLHLRTIIQNMIIDPTLPLDVAAAAQQQYLHDSADYAAIWRELKALDRLLLQALAQEKQTLYAQDTRQWLAAQMGVDDVSVPQVQAALRRLTRADFITKNSEGQWAVNHPDMLGWIREQL</sequence>
<dbReference type="AlphaFoldDB" id="A0A381EEU4"/>
<dbReference type="PANTHER" id="PTHR34301">
    <property type="entry name" value="DNA-BINDING PROTEIN-RELATED"/>
    <property type="match status" value="1"/>
</dbReference>
<dbReference type="EMBL" id="UFUW01000001">
    <property type="protein sequence ID" value="SUX25525.1"/>
    <property type="molecule type" value="Genomic_DNA"/>
</dbReference>
<dbReference type="Pfam" id="PF01637">
    <property type="entry name" value="ATPase_2"/>
    <property type="match status" value="1"/>
</dbReference>
<accession>A0A381EEU4</accession>
<dbReference type="InterPro" id="IPR011579">
    <property type="entry name" value="ATPase_dom"/>
</dbReference>
<protein>
    <submittedName>
        <fullName evidence="2">Predicted ATPase (AAA+ superfamily)</fullName>
    </submittedName>
</protein>
<dbReference type="Gene3D" id="3.40.50.300">
    <property type="entry name" value="P-loop containing nucleotide triphosphate hydrolases"/>
    <property type="match status" value="1"/>
</dbReference>
<evidence type="ECO:0000313" key="3">
    <source>
        <dbReference type="Proteomes" id="UP000254572"/>
    </source>
</evidence>
<dbReference type="Proteomes" id="UP000254572">
    <property type="component" value="Unassembled WGS sequence"/>
</dbReference>
<proteinExistence type="predicted"/>
<name>A0A381EEU4_9GAMM</name>
<evidence type="ECO:0000259" key="1">
    <source>
        <dbReference type="Pfam" id="PF01637"/>
    </source>
</evidence>
<dbReference type="InterPro" id="IPR027417">
    <property type="entry name" value="P-loop_NTPase"/>
</dbReference>
<dbReference type="PANTHER" id="PTHR34301:SF8">
    <property type="entry name" value="ATPASE DOMAIN-CONTAINING PROTEIN"/>
    <property type="match status" value="1"/>
</dbReference>
<dbReference type="OrthoDB" id="8576717at2"/>
<organism evidence="2 3">
    <name type="scientific">Cardiobacterium valvarum</name>
    <dbReference type="NCBI Taxonomy" id="194702"/>
    <lineage>
        <taxon>Bacteria</taxon>
        <taxon>Pseudomonadati</taxon>
        <taxon>Pseudomonadota</taxon>
        <taxon>Gammaproteobacteria</taxon>
        <taxon>Cardiobacteriales</taxon>
        <taxon>Cardiobacteriaceae</taxon>
        <taxon>Cardiobacterium</taxon>
    </lineage>
</organism>
<keyword evidence="3" id="KW-1185">Reference proteome</keyword>
<dbReference type="SUPFAM" id="SSF52540">
    <property type="entry name" value="P-loop containing nucleoside triphosphate hydrolases"/>
    <property type="match status" value="1"/>
</dbReference>
<dbReference type="GO" id="GO:0005524">
    <property type="term" value="F:ATP binding"/>
    <property type="evidence" value="ECO:0007669"/>
    <property type="project" value="InterPro"/>
</dbReference>